<evidence type="ECO:0000313" key="1">
    <source>
        <dbReference type="EMBL" id="JAD99223.1"/>
    </source>
</evidence>
<name>A0A0A9EJP9_ARUDO</name>
<reference evidence="1" key="2">
    <citation type="journal article" date="2015" name="Data Brief">
        <title>Shoot transcriptome of the giant reed, Arundo donax.</title>
        <authorList>
            <person name="Barrero R.A."/>
            <person name="Guerrero F.D."/>
            <person name="Moolhuijzen P."/>
            <person name="Goolsby J.A."/>
            <person name="Tidwell J."/>
            <person name="Bellgard S.E."/>
            <person name="Bellgard M.I."/>
        </authorList>
    </citation>
    <scope>NUCLEOTIDE SEQUENCE</scope>
    <source>
        <tissue evidence="1">Shoot tissue taken approximately 20 cm above the soil surface</tissue>
    </source>
</reference>
<proteinExistence type="predicted"/>
<dbReference type="EMBL" id="GBRH01198672">
    <property type="protein sequence ID" value="JAD99223.1"/>
    <property type="molecule type" value="Transcribed_RNA"/>
</dbReference>
<dbReference type="AlphaFoldDB" id="A0A0A9EJP9"/>
<protein>
    <submittedName>
        <fullName evidence="1">Uncharacterized protein</fullName>
    </submittedName>
</protein>
<accession>A0A0A9EJP9</accession>
<reference evidence="1" key="1">
    <citation type="submission" date="2014-09" db="EMBL/GenBank/DDBJ databases">
        <authorList>
            <person name="Magalhaes I.L.F."/>
            <person name="Oliveira U."/>
            <person name="Santos F.R."/>
            <person name="Vidigal T.H.D.A."/>
            <person name="Brescovit A.D."/>
            <person name="Santos A.J."/>
        </authorList>
    </citation>
    <scope>NUCLEOTIDE SEQUENCE</scope>
    <source>
        <tissue evidence="1">Shoot tissue taken approximately 20 cm above the soil surface</tissue>
    </source>
</reference>
<organism evidence="1">
    <name type="scientific">Arundo donax</name>
    <name type="common">Giant reed</name>
    <name type="synonym">Donax arundinaceus</name>
    <dbReference type="NCBI Taxonomy" id="35708"/>
    <lineage>
        <taxon>Eukaryota</taxon>
        <taxon>Viridiplantae</taxon>
        <taxon>Streptophyta</taxon>
        <taxon>Embryophyta</taxon>
        <taxon>Tracheophyta</taxon>
        <taxon>Spermatophyta</taxon>
        <taxon>Magnoliopsida</taxon>
        <taxon>Liliopsida</taxon>
        <taxon>Poales</taxon>
        <taxon>Poaceae</taxon>
        <taxon>PACMAD clade</taxon>
        <taxon>Arundinoideae</taxon>
        <taxon>Arundineae</taxon>
        <taxon>Arundo</taxon>
    </lineage>
</organism>
<sequence>MQAAKRSQAPLPSEVILNSVLCLISVTYLSSNHPRPKIQQKSLLTSCLSVPYPNFEGQ</sequence>